<evidence type="ECO:0008006" key="6">
    <source>
        <dbReference type="Google" id="ProtNLM"/>
    </source>
</evidence>
<reference evidence="4 5" key="1">
    <citation type="journal article" date="2015" name="Genome Biol. Evol.">
        <title>Comparative Genomics of a Bacterivorous Green Alga Reveals Evolutionary Causalities and Consequences of Phago-Mixotrophic Mode of Nutrition.</title>
        <authorList>
            <person name="Burns J.A."/>
            <person name="Paasch A."/>
            <person name="Narechania A."/>
            <person name="Kim E."/>
        </authorList>
    </citation>
    <scope>NUCLEOTIDE SEQUENCE [LARGE SCALE GENOMIC DNA]</scope>
    <source>
        <strain evidence="4 5">PLY_AMNH</strain>
    </source>
</reference>
<feature type="region of interest" description="Disordered" evidence="1">
    <location>
        <begin position="170"/>
        <end position="197"/>
    </location>
</feature>
<dbReference type="PANTHER" id="PTHR10166:SF37">
    <property type="entry name" value="STOLID, ISOFORM H"/>
    <property type="match status" value="1"/>
</dbReference>
<dbReference type="EMBL" id="LGRX02027812">
    <property type="protein sequence ID" value="KAK3248744.1"/>
    <property type="molecule type" value="Genomic_DNA"/>
</dbReference>
<accession>A0AAE0C6F8</accession>
<name>A0AAE0C6F8_9CHLO</name>
<comment type="caution">
    <text evidence="4">The sequence shown here is derived from an EMBL/GenBank/DDBJ whole genome shotgun (WGS) entry which is preliminary data.</text>
</comment>
<feature type="signal peptide" evidence="3">
    <location>
        <begin position="1"/>
        <end position="26"/>
    </location>
</feature>
<feature type="transmembrane region" description="Helical" evidence="2">
    <location>
        <begin position="1593"/>
        <end position="1619"/>
    </location>
</feature>
<feature type="transmembrane region" description="Helical" evidence="2">
    <location>
        <begin position="1539"/>
        <end position="1557"/>
    </location>
</feature>
<feature type="transmembrane region" description="Helical" evidence="2">
    <location>
        <begin position="1731"/>
        <end position="1752"/>
    </location>
</feature>
<feature type="transmembrane region" description="Helical" evidence="2">
    <location>
        <begin position="1655"/>
        <end position="1679"/>
    </location>
</feature>
<evidence type="ECO:0000313" key="4">
    <source>
        <dbReference type="EMBL" id="KAK3248744.1"/>
    </source>
</evidence>
<feature type="transmembrane region" description="Helical" evidence="2">
    <location>
        <begin position="1188"/>
        <end position="1217"/>
    </location>
</feature>
<dbReference type="InterPro" id="IPR051173">
    <property type="entry name" value="Ca_channel_alpha-2/delta"/>
</dbReference>
<evidence type="ECO:0000313" key="5">
    <source>
        <dbReference type="Proteomes" id="UP001190700"/>
    </source>
</evidence>
<gene>
    <name evidence="4" type="ORF">CYMTET_41800</name>
</gene>
<dbReference type="Proteomes" id="UP001190700">
    <property type="component" value="Unassembled WGS sequence"/>
</dbReference>
<dbReference type="GO" id="GO:0005245">
    <property type="term" value="F:voltage-gated calcium channel activity"/>
    <property type="evidence" value="ECO:0007669"/>
    <property type="project" value="TreeGrafter"/>
</dbReference>
<feature type="transmembrane region" description="Helical" evidence="2">
    <location>
        <begin position="1505"/>
        <end position="1527"/>
    </location>
</feature>
<keyword evidence="2" id="KW-0812">Transmembrane</keyword>
<feature type="transmembrane region" description="Helical" evidence="2">
    <location>
        <begin position="1414"/>
        <end position="1433"/>
    </location>
</feature>
<feature type="transmembrane region" description="Helical" evidence="2">
    <location>
        <begin position="1700"/>
        <end position="1719"/>
    </location>
</feature>
<evidence type="ECO:0000256" key="1">
    <source>
        <dbReference type="SAM" id="MobiDB-lite"/>
    </source>
</evidence>
<dbReference type="Gene3D" id="3.30.450.20">
    <property type="entry name" value="PAS domain"/>
    <property type="match status" value="1"/>
</dbReference>
<sequence>MATKRKRCHICFTFFVLLVNSFTSSARSSKKLSTGMALEEPTVSVTSPNVSAFERVKELTNSRNATTNPQASGMSVRTSKKLMQLQGNDLRDDTIAWSEAISSKIAEVVETVMRTPTIQRELNEAAYFDSSIEGFVKVAQGAAEVEVLFKSYFDKLRNIVTMTPTVVQRLHSSPGTLQPGRVRSDDDSVSLPQSSVQSAPFGDTLTDLTASAYRTAVSGAGIEPTMVEATAAFDTVFTENAKNDMDIRYQYIALEEDIFRSFPAQKWSKTSEVSERYDDFQPRLQPWYVSAVTGRKTVVMIVDLTDSSATPKALRVLDTLAREDKFAIVAFNQAGVIETFDFAGCGSPVGEPVRALKSLVDHAKSELSKAVENLAAGSDGVSASSATDAAISEAVVTGSRLLALSSRGDYSCGSTLILLTTIDIESVETITSVQYNVSMNIPTDHFRFLVYGIGMSEFSESLNELACRLSGVYRHDFMTVDTSVALSYYRFISQPPENQGAVQAAYTWTEGSSGGLRPDLFSNREDSFLTMSVPLFDYTYSPPKLLGVCALDIVTSKLKDTLDGFKFGKSFMMLLSPYGDALYHATQSVYKKVYPVGFGRDISNFEAFEVFNKTIRENMLISTVGSETVTVARAFKAGDSAYEGVETKETPTTYFWQRLGTSPFVLSFVQAQEDSFVRNFNFKYKDRLLRYAKLDSTSGYEHPKNKDLFQAEIINQDNCELRDADGNVIPENCKIHPAGYKTGAISTEAGVMMYSPESWEFPNAVEDTSTWRDDADWVNNFHKFINAEANAVSEYPFLSSEVMQFNNLHRRINGYLEHDVVEKNTVWNYYGDYVGSAVIYPASDWGPGWDPTRRPWYARGISNEGLFAISTPYIDAGGAGLMNTVSVATYRRRDPVDGPEIQDDFVLGVSGYDYVYPTFHDFVSSSTAHINGGCSAKPVWEQTADDPEPMCFLLDTAGLLLSHSDFLVSEEDAAKSGYNDVNGDIGAWPISNVFIGVKEPLLATALLEAKFLVENTGVLSIDGQQLLNYFTVDETILESNGGTISGEWVLTKTTGTNAFLIAVKGYERSANYLDCSPVQADPAVPVEKSGCDGLVSHYDGSDHWQCSMQLMTSSDLNQLRTAHGTLANVVAKVTLIHWERANHAWREPSRTKKILSNVKSALWAHFKIRKGKWNAKFVNRAKNVLLDFIPILLVFLNVWTALQTPSIMYLGIFHMVWMPLCPTKLKIAVHAKAIMGEMGKLRLNALTVLRAVNACIVMIGSPKASLPAALQRSSVRKKVKAAGYNDREACDVALMERLPKEKENFCPRACAGGTRVPVPLEGYLRSTTDSNILLQCPYDGSCGGAVYQYESKAKAWWGAGETEVGDAGDISDNDYLPGYCQREYEGQLCAGCVEDHFKLNAACEKCHGVDAVSVLLFIVLCCIILLFMGYTIYQGFTWFKCGAASIVCDYVQLLGCYYSFDLGWPDAVKDFLQLATMLNFNMDFAALNCLFEEDFYVSWAAEMWFPIYVMLVYAGIYIIASYLPFIAGRMDEEKARKQMAYFINGACTFVSVGYVYMVKMTTDFFACKKAEDGLMYLVKAPEYECFDSKWYGYLWQGIFGLVVYCIGVPLGIGVFLHVNKARLDNPFFKKAFGTLYIVYEKNVYLWEVIVKLKKLFIVTVLIFFAENIVVQVICSLIILQLNFVLSHAYKPFRFSFNNRMQFYVSLSSFLVLFMGVFYYGDNLSTSEQNLVTFLLISTILATIGCGLYSFAYEYVIYWSPRMEASNQANSKDAITHQIHGILKKMFPAHVNRYSHWAAMDEAAEERATKARKHDGESDMFQKVMVLAQPDSPMTGGRFRERSRSFKDLMEMITLKADDATGTDDLLTSWISGGGSRIGLLENFVAFPNSPAKDFFKTWTEANHGSELYTSFNKVLLSLHELHKMMKDEIEVNGVEHASMTIEASERIVVQDL</sequence>
<feature type="transmembrane region" description="Helical" evidence="2">
    <location>
        <begin position="1631"/>
        <end position="1649"/>
    </location>
</feature>
<evidence type="ECO:0000256" key="3">
    <source>
        <dbReference type="SAM" id="SignalP"/>
    </source>
</evidence>
<dbReference type="GO" id="GO:0005891">
    <property type="term" value="C:voltage-gated calcium channel complex"/>
    <property type="evidence" value="ECO:0007669"/>
    <property type="project" value="TreeGrafter"/>
</dbReference>
<keyword evidence="2" id="KW-1133">Transmembrane helix</keyword>
<feature type="chain" id="PRO_5041932797" description="VWFA domain-containing protein" evidence="3">
    <location>
        <begin position="27"/>
        <end position="1952"/>
    </location>
</feature>
<dbReference type="PANTHER" id="PTHR10166">
    <property type="entry name" value="VOLTAGE-DEPENDENT CALCIUM CHANNEL SUBUNIT ALPHA-2/DELTA-RELATED"/>
    <property type="match status" value="1"/>
</dbReference>
<protein>
    <recommendedName>
        <fullName evidence="6">VWFA domain-containing protein</fullName>
    </recommendedName>
</protein>
<keyword evidence="2" id="KW-0472">Membrane</keyword>
<keyword evidence="5" id="KW-1185">Reference proteome</keyword>
<organism evidence="4 5">
    <name type="scientific">Cymbomonas tetramitiformis</name>
    <dbReference type="NCBI Taxonomy" id="36881"/>
    <lineage>
        <taxon>Eukaryota</taxon>
        <taxon>Viridiplantae</taxon>
        <taxon>Chlorophyta</taxon>
        <taxon>Pyramimonadophyceae</taxon>
        <taxon>Pyramimonadales</taxon>
        <taxon>Pyramimonadaceae</taxon>
        <taxon>Cymbomonas</taxon>
    </lineage>
</organism>
<proteinExistence type="predicted"/>
<keyword evidence="3" id="KW-0732">Signal</keyword>
<evidence type="ECO:0000256" key="2">
    <source>
        <dbReference type="SAM" id="Phobius"/>
    </source>
</evidence>